<keyword evidence="2" id="KW-1185">Reference proteome</keyword>
<comment type="caution">
    <text evidence="1">The sequence shown here is derived from an EMBL/GenBank/DDBJ whole genome shotgun (WGS) entry which is preliminary data.</text>
</comment>
<proteinExistence type="predicted"/>
<reference evidence="2" key="1">
    <citation type="journal article" date="2019" name="Int. J. Syst. Evol. Microbiol.">
        <title>The Global Catalogue of Microorganisms (GCM) 10K type strain sequencing project: providing services to taxonomists for standard genome sequencing and annotation.</title>
        <authorList>
            <consortium name="The Broad Institute Genomics Platform"/>
            <consortium name="The Broad Institute Genome Sequencing Center for Infectious Disease"/>
            <person name="Wu L."/>
            <person name="Ma J."/>
        </authorList>
    </citation>
    <scope>NUCLEOTIDE SEQUENCE [LARGE SCALE GENOMIC DNA]</scope>
    <source>
        <strain evidence="2">IBRC-M 10908</strain>
    </source>
</reference>
<dbReference type="EMBL" id="JBHSDK010000061">
    <property type="protein sequence ID" value="MFC4338102.1"/>
    <property type="molecule type" value="Genomic_DNA"/>
</dbReference>
<protein>
    <submittedName>
        <fullName evidence="1">Uncharacterized protein</fullName>
    </submittedName>
</protein>
<dbReference type="RefSeq" id="WP_380625798.1">
    <property type="nucleotide sequence ID" value="NZ_JBHSDK010000061.1"/>
</dbReference>
<name>A0ABV8U655_9ACTN</name>
<evidence type="ECO:0000313" key="2">
    <source>
        <dbReference type="Proteomes" id="UP001595823"/>
    </source>
</evidence>
<sequence length="127" mass="14545">MSAHALESHLGGRSFQERPIPREAAAVATYFFDIITGKRPSHGARNHAATTGWQALQFWKRAVRSAVRDVTVVKKYTFEPGTAEFLFRFDVERRPKFALMQLRQMGLRWQLSDLVLVENGARRRNAS</sequence>
<accession>A0ABV8U655</accession>
<evidence type="ECO:0000313" key="1">
    <source>
        <dbReference type="EMBL" id="MFC4338102.1"/>
    </source>
</evidence>
<gene>
    <name evidence="1" type="ORF">ACFPET_23185</name>
</gene>
<dbReference type="Proteomes" id="UP001595823">
    <property type="component" value="Unassembled WGS sequence"/>
</dbReference>
<organism evidence="1 2">
    <name type="scientific">Salininema proteolyticum</name>
    <dbReference type="NCBI Taxonomy" id="1607685"/>
    <lineage>
        <taxon>Bacteria</taxon>
        <taxon>Bacillati</taxon>
        <taxon>Actinomycetota</taxon>
        <taxon>Actinomycetes</taxon>
        <taxon>Glycomycetales</taxon>
        <taxon>Glycomycetaceae</taxon>
        <taxon>Salininema</taxon>
    </lineage>
</organism>